<dbReference type="AlphaFoldDB" id="A0A6A5VJ67"/>
<dbReference type="InterPro" id="IPR038883">
    <property type="entry name" value="AN11006-like"/>
</dbReference>
<evidence type="ECO:0000313" key="2">
    <source>
        <dbReference type="EMBL" id="KAF1976718.1"/>
    </source>
</evidence>
<evidence type="ECO:0000313" key="3">
    <source>
        <dbReference type="Proteomes" id="UP000800036"/>
    </source>
</evidence>
<dbReference type="EMBL" id="ML976665">
    <property type="protein sequence ID" value="KAF1976718.1"/>
    <property type="molecule type" value="Genomic_DNA"/>
</dbReference>
<dbReference type="PANTHER" id="PTHR42085">
    <property type="entry name" value="F-BOX DOMAIN-CONTAINING PROTEIN"/>
    <property type="match status" value="1"/>
</dbReference>
<feature type="region of interest" description="Disordered" evidence="1">
    <location>
        <begin position="56"/>
        <end position="79"/>
    </location>
</feature>
<reference evidence="2" key="1">
    <citation type="journal article" date="2020" name="Stud. Mycol.">
        <title>101 Dothideomycetes genomes: a test case for predicting lifestyles and emergence of pathogens.</title>
        <authorList>
            <person name="Haridas S."/>
            <person name="Albert R."/>
            <person name="Binder M."/>
            <person name="Bloem J."/>
            <person name="Labutti K."/>
            <person name="Salamov A."/>
            <person name="Andreopoulos B."/>
            <person name="Baker S."/>
            <person name="Barry K."/>
            <person name="Bills G."/>
            <person name="Bluhm B."/>
            <person name="Cannon C."/>
            <person name="Castanera R."/>
            <person name="Culley D."/>
            <person name="Daum C."/>
            <person name="Ezra D."/>
            <person name="Gonzalez J."/>
            <person name="Henrissat B."/>
            <person name="Kuo A."/>
            <person name="Liang C."/>
            <person name="Lipzen A."/>
            <person name="Lutzoni F."/>
            <person name="Magnuson J."/>
            <person name="Mondo S."/>
            <person name="Nolan M."/>
            <person name="Ohm R."/>
            <person name="Pangilinan J."/>
            <person name="Park H.-J."/>
            <person name="Ramirez L."/>
            <person name="Alfaro M."/>
            <person name="Sun H."/>
            <person name="Tritt A."/>
            <person name="Yoshinaga Y."/>
            <person name="Zwiers L.-H."/>
            <person name="Turgeon B."/>
            <person name="Goodwin S."/>
            <person name="Spatafora J."/>
            <person name="Crous P."/>
            <person name="Grigoriev I."/>
        </authorList>
    </citation>
    <scope>NUCLEOTIDE SEQUENCE</scope>
    <source>
        <strain evidence="2">CBS 107.79</strain>
    </source>
</reference>
<accession>A0A6A5VJ67</accession>
<sequence length="322" mass="37213">DVLAITMDDQGANKKKEIFPFLELPGEIRNMIYQHCIAMMTQQALLVHLPKTGTLRASTRQSRAAPGKYREPDDLEKKTKNGVVKQLPPQASHRPFVGLTHVCQQIRKEFYPMYIGKQEVGLDLTQTTQYLETFFNPHQPLCFADNLDLNGKNLPFRGNLTIAVADKILPVEKMVGWIDALPFLYTWANSFQIEAGFGRYSRRNYQPSVDGEAKDLYRLYGRKVLQDRTCGPMNQQWRIVLRRRQLAAVRIHREGNYYGKPFFHIIWKHEHRKYWMTDLFSDIPGTLHGVALAGSWLAQLGFDGMEHFHVRVGAERRPNELS</sequence>
<name>A0A6A5VJ67_9PLEO</name>
<protein>
    <recommendedName>
        <fullName evidence="4">F-box domain-containing protein</fullName>
    </recommendedName>
</protein>
<keyword evidence="3" id="KW-1185">Reference proteome</keyword>
<proteinExistence type="predicted"/>
<dbReference type="OrthoDB" id="3795901at2759"/>
<dbReference type="PANTHER" id="PTHR42085:SF1">
    <property type="entry name" value="F-BOX DOMAIN-CONTAINING PROTEIN"/>
    <property type="match status" value="1"/>
</dbReference>
<gene>
    <name evidence="2" type="ORF">BU23DRAFT_454796</name>
</gene>
<evidence type="ECO:0000256" key="1">
    <source>
        <dbReference type="SAM" id="MobiDB-lite"/>
    </source>
</evidence>
<feature type="non-terminal residue" evidence="2">
    <location>
        <position position="1"/>
    </location>
</feature>
<organism evidence="2 3">
    <name type="scientific">Bimuria novae-zelandiae CBS 107.79</name>
    <dbReference type="NCBI Taxonomy" id="1447943"/>
    <lineage>
        <taxon>Eukaryota</taxon>
        <taxon>Fungi</taxon>
        <taxon>Dikarya</taxon>
        <taxon>Ascomycota</taxon>
        <taxon>Pezizomycotina</taxon>
        <taxon>Dothideomycetes</taxon>
        <taxon>Pleosporomycetidae</taxon>
        <taxon>Pleosporales</taxon>
        <taxon>Massarineae</taxon>
        <taxon>Didymosphaeriaceae</taxon>
        <taxon>Bimuria</taxon>
    </lineage>
</organism>
<dbReference type="Proteomes" id="UP000800036">
    <property type="component" value="Unassembled WGS sequence"/>
</dbReference>
<evidence type="ECO:0008006" key="4">
    <source>
        <dbReference type="Google" id="ProtNLM"/>
    </source>
</evidence>
<feature type="compositionally biased region" description="Basic and acidic residues" evidence="1">
    <location>
        <begin position="68"/>
        <end position="79"/>
    </location>
</feature>